<dbReference type="SUPFAM" id="SSF55729">
    <property type="entry name" value="Acyl-CoA N-acyltransferases (Nat)"/>
    <property type="match status" value="1"/>
</dbReference>
<evidence type="ECO:0000259" key="1">
    <source>
        <dbReference type="Pfam" id="PF13480"/>
    </source>
</evidence>
<evidence type="ECO:0000313" key="4">
    <source>
        <dbReference type="Proteomes" id="UP000463337"/>
    </source>
</evidence>
<evidence type="ECO:0000313" key="3">
    <source>
        <dbReference type="EMBL" id="MRY59876.1"/>
    </source>
</evidence>
<accession>A0A174S682</accession>
<dbReference type="GO" id="GO:0016740">
    <property type="term" value="F:transferase activity"/>
    <property type="evidence" value="ECO:0007669"/>
    <property type="project" value="UniProtKB-KW"/>
</dbReference>
<gene>
    <name evidence="3" type="ORF">GKD59_18600</name>
    <name evidence="2" type="ORF">LI194_17840</name>
</gene>
<proteinExistence type="predicted"/>
<feature type="domain" description="BioF2-like acetyltransferase" evidence="1">
    <location>
        <begin position="138"/>
        <end position="267"/>
    </location>
</feature>
<dbReference type="InterPro" id="IPR016181">
    <property type="entry name" value="Acyl_CoA_acyltransferase"/>
</dbReference>
<dbReference type="AlphaFoldDB" id="A0A174S682"/>
<dbReference type="Gene3D" id="3.40.630.30">
    <property type="match status" value="1"/>
</dbReference>
<evidence type="ECO:0000313" key="2">
    <source>
        <dbReference type="EMBL" id="MCB6519649.1"/>
    </source>
</evidence>
<name>A0A174S682_PARDI</name>
<dbReference type="GeneID" id="93524845"/>
<dbReference type="InterPro" id="IPR038740">
    <property type="entry name" value="BioF2-like_GNAT_dom"/>
</dbReference>
<dbReference type="Proteomes" id="UP000463337">
    <property type="component" value="Unassembled WGS sequence"/>
</dbReference>
<comment type="caution">
    <text evidence="3">The sequence shown here is derived from an EMBL/GenBank/DDBJ whole genome shotgun (WGS) entry which is preliminary data.</text>
</comment>
<dbReference type="Proteomes" id="UP001198806">
    <property type="component" value="Unassembled WGS sequence"/>
</dbReference>
<dbReference type="RefSeq" id="WP_005864979.1">
    <property type="nucleotide sequence ID" value="NZ_CAJSZN010000010.1"/>
</dbReference>
<reference evidence="2" key="2">
    <citation type="submission" date="2021-10" db="EMBL/GenBank/DDBJ databases">
        <title>Collection of gut derived symbiotic bacterial strains cultured from healthy donors.</title>
        <authorList>
            <person name="Lin H."/>
            <person name="Littmann E."/>
            <person name="Kohout C."/>
            <person name="Pamer E.G."/>
        </authorList>
    </citation>
    <scope>NUCLEOTIDE SEQUENCE</scope>
    <source>
        <strain evidence="2">DFI.2.94</strain>
    </source>
</reference>
<keyword evidence="3" id="KW-0808">Transferase</keyword>
<dbReference type="Pfam" id="PF13480">
    <property type="entry name" value="Acetyltransf_6"/>
    <property type="match status" value="1"/>
</dbReference>
<protein>
    <submittedName>
        <fullName evidence="3">GNAT family N-acetyltransferase</fullName>
    </submittedName>
</protein>
<dbReference type="EMBL" id="JAJCNI010000026">
    <property type="protein sequence ID" value="MCB6519649.1"/>
    <property type="molecule type" value="Genomic_DNA"/>
</dbReference>
<sequence>MKSVYREARWAKLQEKKEAGELVSYDFIGKQGEVSYRFIKKQAGFIDDVQYYDISSYRGTGGPCIEWCNDGQELELMKSFTQDFQQYCKNNNIIAEFAKLDPWAANASVISEVLGAEFYGYFYCNDLTENFYEKAYNRRSKRAIKKAIDANVSVKFDFDGVTIPKFLELYQNTVDKFQVSAYYKFTAEELEEYFEVFKGVCFFSNAVKDGEIITSVLSVMSEDIVHYLYLGSNPEFAHCQANSLLTYQTSLLGKQYGRKLIDMGGGKKGGNIEQFKLNFVAENGVIPYYAIKKIHNQTIYDTMVQKAGAIINPVFFPLYRG</sequence>
<dbReference type="EMBL" id="WKLT01000021">
    <property type="protein sequence ID" value="MRY59876.1"/>
    <property type="molecule type" value="Genomic_DNA"/>
</dbReference>
<reference evidence="3 4" key="1">
    <citation type="journal article" date="2019" name="Nat. Med.">
        <title>A library of human gut bacterial isolates paired with longitudinal multiomics data enables mechanistic microbiome research.</title>
        <authorList>
            <person name="Poyet M."/>
            <person name="Groussin M."/>
            <person name="Gibbons S.M."/>
            <person name="Avila-Pacheco J."/>
            <person name="Jiang X."/>
            <person name="Kearney S.M."/>
            <person name="Perrotta A.R."/>
            <person name="Berdy B."/>
            <person name="Zhao S."/>
            <person name="Lieberman T.D."/>
            <person name="Swanson P.K."/>
            <person name="Smith M."/>
            <person name="Roesemann S."/>
            <person name="Alexander J.E."/>
            <person name="Rich S.A."/>
            <person name="Livny J."/>
            <person name="Vlamakis H."/>
            <person name="Clish C."/>
            <person name="Bullock K."/>
            <person name="Deik A."/>
            <person name="Scott J."/>
            <person name="Pierce K.A."/>
            <person name="Xavier R.J."/>
            <person name="Alm E.J."/>
        </authorList>
    </citation>
    <scope>NUCLEOTIDE SEQUENCE [LARGE SCALE GENOMIC DNA]</scope>
    <source>
        <strain evidence="3 4">BIOML-A41</strain>
    </source>
</reference>
<organism evidence="3 4">
    <name type="scientific">Parabacteroides distasonis</name>
    <dbReference type="NCBI Taxonomy" id="823"/>
    <lineage>
        <taxon>Bacteria</taxon>
        <taxon>Pseudomonadati</taxon>
        <taxon>Bacteroidota</taxon>
        <taxon>Bacteroidia</taxon>
        <taxon>Bacteroidales</taxon>
        <taxon>Tannerellaceae</taxon>
        <taxon>Parabacteroides</taxon>
    </lineage>
</organism>